<sequence>MPLVKELKEIWQGYHFSPTSTVPSGSFICDAILTAIADVVAMRKLTGFISHSGNQFCNFCTIRKAQIEEIGPQFHYRCSYQNHKSTIVKWLWASPQQRKAISSEYGVRYSILEGLPYWDATRIVNLDIMHNLILVILKDHAAFKLCIPESK</sequence>
<gene>
    <name evidence="1" type="ORF">O181_025520</name>
</gene>
<dbReference type="EMBL" id="AVOT02008336">
    <property type="protein sequence ID" value="MBW0485805.1"/>
    <property type="molecule type" value="Genomic_DNA"/>
</dbReference>
<dbReference type="AlphaFoldDB" id="A0A9Q3CMT1"/>
<protein>
    <submittedName>
        <fullName evidence="1">Uncharacterized protein</fullName>
    </submittedName>
</protein>
<proteinExistence type="predicted"/>
<keyword evidence="2" id="KW-1185">Reference proteome</keyword>
<dbReference type="Proteomes" id="UP000765509">
    <property type="component" value="Unassembled WGS sequence"/>
</dbReference>
<organism evidence="1 2">
    <name type="scientific">Austropuccinia psidii MF-1</name>
    <dbReference type="NCBI Taxonomy" id="1389203"/>
    <lineage>
        <taxon>Eukaryota</taxon>
        <taxon>Fungi</taxon>
        <taxon>Dikarya</taxon>
        <taxon>Basidiomycota</taxon>
        <taxon>Pucciniomycotina</taxon>
        <taxon>Pucciniomycetes</taxon>
        <taxon>Pucciniales</taxon>
        <taxon>Sphaerophragmiaceae</taxon>
        <taxon>Austropuccinia</taxon>
    </lineage>
</organism>
<reference evidence="1" key="1">
    <citation type="submission" date="2021-03" db="EMBL/GenBank/DDBJ databases">
        <title>Draft genome sequence of rust myrtle Austropuccinia psidii MF-1, a brazilian biotype.</title>
        <authorList>
            <person name="Quecine M.C."/>
            <person name="Pachon D.M.R."/>
            <person name="Bonatelli M.L."/>
            <person name="Correr F.H."/>
            <person name="Franceschini L.M."/>
            <person name="Leite T.F."/>
            <person name="Margarido G.R.A."/>
            <person name="Almeida C.A."/>
            <person name="Ferrarezi J.A."/>
            <person name="Labate C.A."/>
        </authorList>
    </citation>
    <scope>NUCLEOTIDE SEQUENCE</scope>
    <source>
        <strain evidence="1">MF-1</strain>
    </source>
</reference>
<evidence type="ECO:0000313" key="2">
    <source>
        <dbReference type="Proteomes" id="UP000765509"/>
    </source>
</evidence>
<evidence type="ECO:0000313" key="1">
    <source>
        <dbReference type="EMBL" id="MBW0485805.1"/>
    </source>
</evidence>
<name>A0A9Q3CMT1_9BASI</name>
<comment type="caution">
    <text evidence="1">The sequence shown here is derived from an EMBL/GenBank/DDBJ whole genome shotgun (WGS) entry which is preliminary data.</text>
</comment>
<dbReference type="OrthoDB" id="2506909at2759"/>
<accession>A0A9Q3CMT1</accession>